<protein>
    <submittedName>
        <fullName evidence="3">Uncharacterized protein</fullName>
    </submittedName>
</protein>
<organism evidence="3 4">
    <name type="scientific">Trichonephila clavata</name>
    <name type="common">Joro spider</name>
    <name type="synonym">Nephila clavata</name>
    <dbReference type="NCBI Taxonomy" id="2740835"/>
    <lineage>
        <taxon>Eukaryota</taxon>
        <taxon>Metazoa</taxon>
        <taxon>Ecdysozoa</taxon>
        <taxon>Arthropoda</taxon>
        <taxon>Chelicerata</taxon>
        <taxon>Arachnida</taxon>
        <taxon>Araneae</taxon>
        <taxon>Araneomorphae</taxon>
        <taxon>Entelegynae</taxon>
        <taxon>Araneoidea</taxon>
        <taxon>Nephilidae</taxon>
        <taxon>Trichonephila</taxon>
    </lineage>
</organism>
<name>A0A8X6IPJ9_TRICU</name>
<reference evidence="3" key="1">
    <citation type="submission" date="2020-07" db="EMBL/GenBank/DDBJ databases">
        <title>Multicomponent nature underlies the extraordinary mechanical properties of spider dragline silk.</title>
        <authorList>
            <person name="Kono N."/>
            <person name="Nakamura H."/>
            <person name="Mori M."/>
            <person name="Yoshida Y."/>
            <person name="Ohtoshi R."/>
            <person name="Malay A.D."/>
            <person name="Moran D.A.P."/>
            <person name="Tomita M."/>
            <person name="Numata K."/>
            <person name="Arakawa K."/>
        </authorList>
    </citation>
    <scope>NUCLEOTIDE SEQUENCE</scope>
</reference>
<evidence type="ECO:0000256" key="1">
    <source>
        <dbReference type="SAM" id="MobiDB-lite"/>
    </source>
</evidence>
<dbReference type="EMBL" id="BMAO01034731">
    <property type="protein sequence ID" value="GFQ98477.1"/>
    <property type="molecule type" value="Genomic_DNA"/>
</dbReference>
<keyword evidence="2" id="KW-0812">Transmembrane</keyword>
<accession>A0A8X6IPJ9</accession>
<proteinExistence type="predicted"/>
<gene>
    <name evidence="3" type="ORF">TNCT_166531</name>
</gene>
<dbReference type="Proteomes" id="UP000887116">
    <property type="component" value="Unassembled WGS sequence"/>
</dbReference>
<dbReference type="AlphaFoldDB" id="A0A8X6IPJ9"/>
<keyword evidence="4" id="KW-1185">Reference proteome</keyword>
<sequence>MSLPMSNHARKLTKSIACHFVMRRKYFKYCVNEVSALLQIGYAAFSMLLVSVDLNVWRKIFDFLYDRLIIVFHASFRKYAILMKKHKDEKKFFMVRSFCQFRGGICLYKSEEDLEHYSMMTCPFFWKIRQTFRGRNVLQETNSEKLGKEDKFGVYFFPMPEWQGAWARRKVIQEPSGDMMRSSPDLVLQPFENDRESSFKTGEIAHILLKYPSNFSLGMEHQAVCSSVLCSVAVYVIGLRVTSFSLLVVAPLEPGNGGTIGVSPNSLKTIGTKTFQPLLPSHLHHPTSHSALPAASSVTPAPEAPLKDPEEIKLSPFQKKWIETFTTYSIEVLESQGEVFTKALFLS</sequence>
<evidence type="ECO:0000313" key="3">
    <source>
        <dbReference type="EMBL" id="GFQ98477.1"/>
    </source>
</evidence>
<feature type="transmembrane region" description="Helical" evidence="2">
    <location>
        <begin position="29"/>
        <end position="52"/>
    </location>
</feature>
<keyword evidence="2" id="KW-1133">Transmembrane helix</keyword>
<evidence type="ECO:0000313" key="4">
    <source>
        <dbReference type="Proteomes" id="UP000887116"/>
    </source>
</evidence>
<keyword evidence="2" id="KW-0472">Membrane</keyword>
<evidence type="ECO:0000256" key="2">
    <source>
        <dbReference type="SAM" id="Phobius"/>
    </source>
</evidence>
<comment type="caution">
    <text evidence="3">The sequence shown here is derived from an EMBL/GenBank/DDBJ whole genome shotgun (WGS) entry which is preliminary data.</text>
</comment>
<feature type="region of interest" description="Disordered" evidence="1">
    <location>
        <begin position="286"/>
        <end position="308"/>
    </location>
</feature>